<feature type="domain" description="Beta-Casp" evidence="4">
    <location>
        <begin position="252"/>
        <end position="371"/>
    </location>
</feature>
<dbReference type="Pfam" id="PF07521">
    <property type="entry name" value="RMMBL"/>
    <property type="match status" value="1"/>
</dbReference>
<dbReference type="PANTHER" id="PTHR11203">
    <property type="entry name" value="CLEAVAGE AND POLYADENYLATION SPECIFICITY FACTOR FAMILY MEMBER"/>
    <property type="match status" value="1"/>
</dbReference>
<protein>
    <submittedName>
        <fullName evidence="5">MBL fold metallo-hydrolase RNA specificity domain-containing protein</fullName>
    </submittedName>
</protein>
<keyword evidence="6" id="KW-1185">Reference proteome</keyword>
<dbReference type="InterPro" id="IPR050698">
    <property type="entry name" value="MBL"/>
</dbReference>
<sequence>MAQMTLTFLGAAGTVTGSKHLVTIGERHVLVDAGLYQGEKVWREMNWKKFPVDPGSISDLILTHAHLDHVGYLPALVKNGFTGTIWCAPDTIELAEIVLMDSAHLQEMDAKDAAEGGWSKHKPPLPLYTQDDVRETMRLFRPIEFDTDVDLREGLQIRLTRAGHILGSACVNMTHDGRSILFSGDLGRHDHPVLKPRGIPQGADHVLMESTYGDREHPEPEGLPHELFAETIRKTVARGGSVLVPAFAVDRTEAVLKVVTELRKAGRIPEVPVFVNSPMALAALKVYRNSDELRPDIHVDDFTDLKGLREVKSAEESKALNNPKFPCIIISSSGMATGGRVVHHLEHMLPDQRHSVVLTGYQGVGTRGRVLLDGAKELKMHGRYVPVRAEIVQDKEFSVHADCSDLLDWLRDLPRKPRTVYLVHGEPDSAAALKERIVTEFGITCVVPSYGEVVSVEVGPAQQGPEIESPELVGAPPHIPIPMPATGSVPAGTGAGLTTLQLANRLARALESGDGAALGGLVAGPVTSGGLPVDAGAWAAGLRGFELVDLVDAGRRAVARGVAGGREVVLFLSLDGGRITGVDEVSGGESATASTPAQPVEPSAGRTPRPSEASDA</sequence>
<dbReference type="Pfam" id="PF10996">
    <property type="entry name" value="Beta-Casp"/>
    <property type="match status" value="1"/>
</dbReference>
<reference evidence="6" key="1">
    <citation type="journal article" date="2019" name="Int. J. Syst. Evol. Microbiol.">
        <title>The Global Catalogue of Microorganisms (GCM) 10K type strain sequencing project: providing services to taxonomists for standard genome sequencing and annotation.</title>
        <authorList>
            <consortium name="The Broad Institute Genomics Platform"/>
            <consortium name="The Broad Institute Genome Sequencing Center for Infectious Disease"/>
            <person name="Wu L."/>
            <person name="Ma J."/>
        </authorList>
    </citation>
    <scope>NUCLEOTIDE SEQUENCE [LARGE SCALE GENOMIC DNA]</scope>
    <source>
        <strain evidence="6">CGMCC 1.15277</strain>
    </source>
</reference>
<dbReference type="SMART" id="SM00849">
    <property type="entry name" value="Lactamase_B"/>
    <property type="match status" value="1"/>
</dbReference>
<dbReference type="Gene3D" id="3.40.50.10890">
    <property type="match status" value="1"/>
</dbReference>
<evidence type="ECO:0000313" key="6">
    <source>
        <dbReference type="Proteomes" id="UP001596266"/>
    </source>
</evidence>
<dbReference type="InterPro" id="IPR036866">
    <property type="entry name" value="RibonucZ/Hydroxyglut_hydro"/>
</dbReference>
<accession>A0ABW1WZM8</accession>
<evidence type="ECO:0000256" key="1">
    <source>
        <dbReference type="ARBA" id="ARBA00022801"/>
    </source>
</evidence>
<dbReference type="Pfam" id="PF00753">
    <property type="entry name" value="Lactamase_B"/>
    <property type="match status" value="1"/>
</dbReference>
<dbReference type="InterPro" id="IPR001279">
    <property type="entry name" value="Metallo-B-lactamas"/>
</dbReference>
<name>A0ABW1WZM8_9ACTN</name>
<feature type="domain" description="Metallo-beta-lactamase" evidence="3">
    <location>
        <begin position="16"/>
        <end position="247"/>
    </location>
</feature>
<evidence type="ECO:0000259" key="4">
    <source>
        <dbReference type="SMART" id="SM01027"/>
    </source>
</evidence>
<keyword evidence="1" id="KW-0378">Hydrolase</keyword>
<dbReference type="Gene3D" id="3.60.15.10">
    <property type="entry name" value="Ribonuclease Z/Hydroxyacylglutathione hydrolase-like"/>
    <property type="match status" value="1"/>
</dbReference>
<proteinExistence type="predicted"/>
<dbReference type="PANTHER" id="PTHR11203:SF37">
    <property type="entry name" value="INTEGRATOR COMPLEX SUBUNIT 11"/>
    <property type="match status" value="1"/>
</dbReference>
<evidence type="ECO:0000313" key="5">
    <source>
        <dbReference type="EMBL" id="MFC6396575.1"/>
    </source>
</evidence>
<dbReference type="Proteomes" id="UP001596266">
    <property type="component" value="Unassembled WGS sequence"/>
</dbReference>
<dbReference type="SUPFAM" id="SSF56281">
    <property type="entry name" value="Metallo-hydrolase/oxidoreductase"/>
    <property type="match status" value="1"/>
</dbReference>
<comment type="caution">
    <text evidence="5">The sequence shown here is derived from an EMBL/GenBank/DDBJ whole genome shotgun (WGS) entry which is preliminary data.</text>
</comment>
<dbReference type="SMART" id="SM01027">
    <property type="entry name" value="Beta-Casp"/>
    <property type="match status" value="1"/>
</dbReference>
<dbReference type="RefSeq" id="WP_343885529.1">
    <property type="nucleotide sequence ID" value="NZ_BAAAKI010000008.1"/>
</dbReference>
<feature type="region of interest" description="Disordered" evidence="2">
    <location>
        <begin position="583"/>
        <end position="616"/>
    </location>
</feature>
<organism evidence="5 6">
    <name type="scientific">Luteococcus sanguinis</name>
    <dbReference type="NCBI Taxonomy" id="174038"/>
    <lineage>
        <taxon>Bacteria</taxon>
        <taxon>Bacillati</taxon>
        <taxon>Actinomycetota</taxon>
        <taxon>Actinomycetes</taxon>
        <taxon>Propionibacteriales</taxon>
        <taxon>Propionibacteriaceae</taxon>
        <taxon>Luteococcus</taxon>
    </lineage>
</organism>
<evidence type="ECO:0000259" key="3">
    <source>
        <dbReference type="SMART" id="SM00849"/>
    </source>
</evidence>
<gene>
    <name evidence="5" type="ORF">ACFP57_06190</name>
</gene>
<dbReference type="EMBL" id="JBHSUA010000011">
    <property type="protein sequence ID" value="MFC6396575.1"/>
    <property type="molecule type" value="Genomic_DNA"/>
</dbReference>
<dbReference type="InterPro" id="IPR011108">
    <property type="entry name" value="RMMBL"/>
</dbReference>
<evidence type="ECO:0000256" key="2">
    <source>
        <dbReference type="SAM" id="MobiDB-lite"/>
    </source>
</evidence>
<dbReference type="CDD" id="cd16295">
    <property type="entry name" value="TTHA0252-CPSF-like_MBL-fold"/>
    <property type="match status" value="1"/>
</dbReference>
<dbReference type="InterPro" id="IPR022712">
    <property type="entry name" value="Beta_Casp"/>
</dbReference>